<dbReference type="Proteomes" id="UP001499988">
    <property type="component" value="Unassembled WGS sequence"/>
</dbReference>
<dbReference type="NCBIfam" id="NF004314">
    <property type="entry name" value="PRK05710.1-3"/>
    <property type="match status" value="1"/>
</dbReference>
<feature type="binding site" evidence="7">
    <location>
        <position position="48"/>
    </location>
    <ligand>
        <name>L-glutamate</name>
        <dbReference type="ChEBI" id="CHEBI:29985"/>
    </ligand>
</feature>
<dbReference type="PANTHER" id="PTHR43311:SF1">
    <property type="entry name" value="GLUTAMYL-Q TRNA(ASP) SYNTHETASE"/>
    <property type="match status" value="1"/>
</dbReference>
<dbReference type="InterPro" id="IPR000924">
    <property type="entry name" value="Glu/Gln-tRNA-synth"/>
</dbReference>
<feature type="binding site" evidence="7">
    <location>
        <position position="122"/>
    </location>
    <ligand>
        <name>Zn(2+)</name>
        <dbReference type="ChEBI" id="CHEBI:29105"/>
    </ligand>
</feature>
<comment type="function">
    <text evidence="7">Catalyzes the tRNA-independent activation of glutamate in presence of ATP and the subsequent transfer of glutamate onto a tRNA(Asp). Glutamate is transferred on the 2-amino-5-(4,5-dihydroxy-2-cyclopenten-1-yl) moiety of the queuosine in the wobble position of the QUC anticodon.</text>
</comment>
<comment type="cofactor">
    <cofactor evidence="7">
        <name>Zn(2+)</name>
        <dbReference type="ChEBI" id="CHEBI:29105"/>
    </cofactor>
    <text evidence="7">Binds 1 zinc ion per subunit.</text>
</comment>
<dbReference type="InterPro" id="IPR020058">
    <property type="entry name" value="Glu/Gln-tRNA-synth_Ib_cat-dom"/>
</dbReference>
<gene>
    <name evidence="10" type="primary">gluQRS</name>
    <name evidence="7" type="synonym">gluQ</name>
    <name evidence="10" type="ORF">GCM10023333_30560</name>
</gene>
<feature type="short sequence motif" description="'KMSKS' region" evidence="7">
    <location>
        <begin position="231"/>
        <end position="235"/>
    </location>
</feature>
<evidence type="ECO:0000256" key="4">
    <source>
        <dbReference type="ARBA" id="ARBA00022833"/>
    </source>
</evidence>
<evidence type="ECO:0000256" key="5">
    <source>
        <dbReference type="ARBA" id="ARBA00022840"/>
    </source>
</evidence>
<keyword evidence="4 7" id="KW-0862">Zinc</keyword>
<keyword evidence="1 7" id="KW-0436">Ligase</keyword>
<dbReference type="NCBIfam" id="TIGR03838">
    <property type="entry name" value="queuosine_YadB"/>
    <property type="match status" value="1"/>
</dbReference>
<feature type="binding site" evidence="7">
    <location>
        <begin position="12"/>
        <end position="16"/>
    </location>
    <ligand>
        <name>L-glutamate</name>
        <dbReference type="ChEBI" id="CHEBI:29985"/>
    </ligand>
</feature>
<proteinExistence type="inferred from homology"/>
<keyword evidence="5 7" id="KW-0067">ATP-binding</keyword>
<feature type="binding site" evidence="7">
    <location>
        <position position="234"/>
    </location>
    <ligand>
        <name>ATP</name>
        <dbReference type="ChEBI" id="CHEBI:30616"/>
    </ligand>
</feature>
<feature type="domain" description="Glutamyl/glutaminyl-tRNA synthetase class Ib catalytic" evidence="9">
    <location>
        <begin position="12"/>
        <end position="237"/>
    </location>
</feature>
<dbReference type="RefSeq" id="WP_345336313.1">
    <property type="nucleotide sequence ID" value="NZ_BAABJZ010000094.1"/>
</dbReference>
<evidence type="ECO:0000259" key="9">
    <source>
        <dbReference type="Pfam" id="PF00749"/>
    </source>
</evidence>
<dbReference type="InterPro" id="IPR014729">
    <property type="entry name" value="Rossmann-like_a/b/a_fold"/>
</dbReference>
<dbReference type="InterPro" id="IPR022380">
    <property type="entry name" value="Glu-Q_tRNA(Asp)_Synthase"/>
</dbReference>
<name>A0ABP9F895_9GAMM</name>
<keyword evidence="8" id="KW-0648">Protein biosynthesis</keyword>
<dbReference type="InterPro" id="IPR049940">
    <property type="entry name" value="GluQ/Sye"/>
</dbReference>
<dbReference type="Pfam" id="PF00749">
    <property type="entry name" value="tRNA-synt_1c"/>
    <property type="match status" value="1"/>
</dbReference>
<dbReference type="EMBL" id="BAABJZ010000094">
    <property type="protein sequence ID" value="GAA4895243.1"/>
    <property type="molecule type" value="Genomic_DNA"/>
</dbReference>
<dbReference type="EC" id="6.1.1.-" evidence="7"/>
<comment type="similarity">
    <text evidence="7">Belongs to the class-I aminoacyl-tRNA synthetase family. GluQ subfamily.</text>
</comment>
<dbReference type="Gene3D" id="3.40.50.620">
    <property type="entry name" value="HUPs"/>
    <property type="match status" value="1"/>
</dbReference>
<feature type="short sequence motif" description="'HIGH' region" evidence="7">
    <location>
        <begin position="15"/>
        <end position="25"/>
    </location>
</feature>
<sequence length="298" mass="33102">MPTAPHSGYIGRFAPSPSGPLHFGSLIAAVGSYLRARSQQGQWLVRMEDLDPPREIAGAADDILRTLEHYGLYWDDTVLYQSQCHDRYEQHLSELLQHGEGYYCQCTRKRIKSIGGLYDGHCRTLALPADGCAIRLHNRIGIDHFVDGLLGPIQTDVAFAREDFILKRRDGLYAYQLAVVLDDHAQRITEVVRGNDLLEATVRQLSLFQQLGWSAPAFLHLPLAVQADGNKLSKQNHAPALSATELSSNLALALAFLGHPAPSELQRAPVNEQLEWAVTQFQVDQLPQQRQILAPKAG</sequence>
<organism evidence="10 11">
    <name type="scientific">Ferrimonas pelagia</name>
    <dbReference type="NCBI Taxonomy" id="1177826"/>
    <lineage>
        <taxon>Bacteria</taxon>
        <taxon>Pseudomonadati</taxon>
        <taxon>Pseudomonadota</taxon>
        <taxon>Gammaproteobacteria</taxon>
        <taxon>Alteromonadales</taxon>
        <taxon>Ferrimonadaceae</taxon>
        <taxon>Ferrimonas</taxon>
    </lineage>
</organism>
<keyword evidence="6 7" id="KW-0030">Aminoacyl-tRNA synthetase</keyword>
<evidence type="ECO:0000256" key="6">
    <source>
        <dbReference type="ARBA" id="ARBA00023146"/>
    </source>
</evidence>
<evidence type="ECO:0000256" key="2">
    <source>
        <dbReference type="ARBA" id="ARBA00022723"/>
    </source>
</evidence>
<dbReference type="SUPFAM" id="SSF52374">
    <property type="entry name" value="Nucleotidylyl transferase"/>
    <property type="match status" value="1"/>
</dbReference>
<evidence type="ECO:0000256" key="7">
    <source>
        <dbReference type="HAMAP-Rule" id="MF_01428"/>
    </source>
</evidence>
<protein>
    <recommendedName>
        <fullName evidence="7">Glutamyl-Q tRNA(Asp) synthetase</fullName>
        <shortName evidence="7">Glu-Q-RSs</shortName>
        <ecNumber evidence="7">6.1.1.-</ecNumber>
    </recommendedName>
</protein>
<feature type="binding site" evidence="7">
    <location>
        <position position="104"/>
    </location>
    <ligand>
        <name>Zn(2+)</name>
        <dbReference type="ChEBI" id="CHEBI:29105"/>
    </ligand>
</feature>
<evidence type="ECO:0000313" key="10">
    <source>
        <dbReference type="EMBL" id="GAA4895243.1"/>
    </source>
</evidence>
<evidence type="ECO:0000256" key="8">
    <source>
        <dbReference type="RuleBase" id="RU363037"/>
    </source>
</evidence>
<dbReference type="PANTHER" id="PTHR43311">
    <property type="entry name" value="GLUTAMATE--TRNA LIGASE"/>
    <property type="match status" value="1"/>
</dbReference>
<keyword evidence="2 7" id="KW-0479">Metal-binding</keyword>
<keyword evidence="11" id="KW-1185">Reference proteome</keyword>
<feature type="binding site" evidence="7">
    <location>
        <position position="193"/>
    </location>
    <ligand>
        <name>L-glutamate</name>
        <dbReference type="ChEBI" id="CHEBI:29985"/>
    </ligand>
</feature>
<feature type="binding site" evidence="7">
    <location>
        <position position="175"/>
    </location>
    <ligand>
        <name>L-glutamate</name>
        <dbReference type="ChEBI" id="CHEBI:29985"/>
    </ligand>
</feature>
<dbReference type="PRINTS" id="PR00987">
    <property type="entry name" value="TRNASYNTHGLU"/>
</dbReference>
<dbReference type="HAMAP" id="MF_01428">
    <property type="entry name" value="Glu_Q_tRNA_synth"/>
    <property type="match status" value="1"/>
</dbReference>
<reference evidence="11" key="1">
    <citation type="journal article" date="2019" name="Int. J. Syst. Evol. Microbiol.">
        <title>The Global Catalogue of Microorganisms (GCM) 10K type strain sequencing project: providing services to taxonomists for standard genome sequencing and annotation.</title>
        <authorList>
            <consortium name="The Broad Institute Genomics Platform"/>
            <consortium name="The Broad Institute Genome Sequencing Center for Infectious Disease"/>
            <person name="Wu L."/>
            <person name="Ma J."/>
        </authorList>
    </citation>
    <scope>NUCLEOTIDE SEQUENCE [LARGE SCALE GENOMIC DNA]</scope>
    <source>
        <strain evidence="11">JCM 18401</strain>
    </source>
</reference>
<evidence type="ECO:0000256" key="3">
    <source>
        <dbReference type="ARBA" id="ARBA00022741"/>
    </source>
</evidence>
<evidence type="ECO:0000313" key="11">
    <source>
        <dbReference type="Proteomes" id="UP001499988"/>
    </source>
</evidence>
<evidence type="ECO:0000256" key="1">
    <source>
        <dbReference type="ARBA" id="ARBA00022598"/>
    </source>
</evidence>
<feature type="binding site" evidence="7">
    <location>
        <position position="118"/>
    </location>
    <ligand>
        <name>Zn(2+)</name>
        <dbReference type="ChEBI" id="CHEBI:29105"/>
    </ligand>
</feature>
<keyword evidence="3 7" id="KW-0547">Nucleotide-binding</keyword>
<feature type="binding site" evidence="7">
    <location>
        <position position="106"/>
    </location>
    <ligand>
        <name>Zn(2+)</name>
        <dbReference type="ChEBI" id="CHEBI:29105"/>
    </ligand>
</feature>
<accession>A0ABP9F895</accession>
<comment type="caution">
    <text evidence="10">The sequence shown here is derived from an EMBL/GenBank/DDBJ whole genome shotgun (WGS) entry which is preliminary data.</text>
</comment>